<evidence type="ECO:0000313" key="1">
    <source>
        <dbReference type="EMBL" id="KDN71061.1"/>
    </source>
</evidence>
<comment type="caution">
    <text evidence="1">The sequence shown here is derived from an EMBL/GenBank/DDBJ whole genome shotgun (WGS) entry which is preliminary data.</text>
</comment>
<dbReference type="EMBL" id="JMSE01000260">
    <property type="protein sequence ID" value="KDN71061.1"/>
    <property type="molecule type" value="Genomic_DNA"/>
</dbReference>
<dbReference type="Proteomes" id="UP000027238">
    <property type="component" value="Unassembled WGS sequence"/>
</dbReference>
<keyword evidence="2" id="KW-1185">Reference proteome</keyword>
<dbReference type="HOGENOM" id="CLU_1454303_0_0_1"/>
<name>A0A066XZ48_COLSU</name>
<gene>
    <name evidence="1" type="ORF">CSUB01_12534</name>
</gene>
<reference evidence="2" key="1">
    <citation type="journal article" date="2014" name="Genome Announc.">
        <title>Draft genome sequence of Colletotrichum sublineola, a destructive pathogen of cultivated sorghum.</title>
        <authorList>
            <person name="Baroncelli R."/>
            <person name="Sanz-Martin J.M."/>
            <person name="Rech G.E."/>
            <person name="Sukno S.A."/>
            <person name="Thon M.R."/>
        </authorList>
    </citation>
    <scope>NUCLEOTIDE SEQUENCE [LARGE SCALE GENOMIC DNA]</scope>
    <source>
        <strain evidence="2">TX430BB</strain>
    </source>
</reference>
<sequence>MVRGGPAEGDLKAAGLRQDRVQHVHRFADGLPGHPGSLFGLPLLQLADAPADVVIRHQRKPPPALVRRPQEAKEGVDKPFRLRARVVVPGDREAAWVYAQQAHPAPLGLKVGKHHQPPPGPKDNGGQRRLLHELLHPGMFRQQSGISAVTNSIRDNTLKVEPGGGSHAVINKGDKPDAIEQRLQGA</sequence>
<accession>A0A066XZ48</accession>
<evidence type="ECO:0000313" key="2">
    <source>
        <dbReference type="Proteomes" id="UP000027238"/>
    </source>
</evidence>
<protein>
    <submittedName>
        <fullName evidence="1">Uncharacterized protein</fullName>
    </submittedName>
</protein>
<organism evidence="1 2">
    <name type="scientific">Colletotrichum sublineola</name>
    <name type="common">Sorghum anthracnose fungus</name>
    <dbReference type="NCBI Taxonomy" id="1173701"/>
    <lineage>
        <taxon>Eukaryota</taxon>
        <taxon>Fungi</taxon>
        <taxon>Dikarya</taxon>
        <taxon>Ascomycota</taxon>
        <taxon>Pezizomycotina</taxon>
        <taxon>Sordariomycetes</taxon>
        <taxon>Hypocreomycetidae</taxon>
        <taxon>Glomerellales</taxon>
        <taxon>Glomerellaceae</taxon>
        <taxon>Colletotrichum</taxon>
        <taxon>Colletotrichum graminicola species complex</taxon>
    </lineage>
</organism>
<dbReference type="AlphaFoldDB" id="A0A066XZ48"/>
<proteinExistence type="predicted"/>